<dbReference type="InterPro" id="IPR001638">
    <property type="entry name" value="Solute-binding_3/MltF_N"/>
</dbReference>
<dbReference type="EMBL" id="JACACB010000005">
    <property type="protein sequence ID" value="MCO8297433.1"/>
    <property type="molecule type" value="Genomic_DNA"/>
</dbReference>
<evidence type="ECO:0000259" key="6">
    <source>
        <dbReference type="SMART" id="SM00062"/>
    </source>
</evidence>
<dbReference type="PROSITE" id="PS51257">
    <property type="entry name" value="PROKAR_LIPOPROTEIN"/>
    <property type="match status" value="1"/>
</dbReference>
<evidence type="ECO:0000256" key="1">
    <source>
        <dbReference type="ARBA" id="ARBA00004196"/>
    </source>
</evidence>
<proteinExistence type="inferred from homology"/>
<dbReference type="GO" id="GO:0030313">
    <property type="term" value="C:cell envelope"/>
    <property type="evidence" value="ECO:0007669"/>
    <property type="project" value="UniProtKB-SubCell"/>
</dbReference>
<protein>
    <submittedName>
        <fullName evidence="7">Transporter substrate-binding domain-containing protein</fullName>
    </submittedName>
</protein>
<dbReference type="InterPro" id="IPR018313">
    <property type="entry name" value="SBP_3_CS"/>
</dbReference>
<dbReference type="SMART" id="SM00062">
    <property type="entry name" value="PBPb"/>
    <property type="match status" value="1"/>
</dbReference>
<comment type="caution">
    <text evidence="7">The sequence shown here is derived from an EMBL/GenBank/DDBJ whole genome shotgun (WGS) entry which is preliminary data.</text>
</comment>
<comment type="similarity">
    <text evidence="2 4">Belongs to the bacterial solute-binding protein 3 family.</text>
</comment>
<evidence type="ECO:0000313" key="7">
    <source>
        <dbReference type="EMBL" id="MCO8297433.1"/>
    </source>
</evidence>
<dbReference type="Gene3D" id="3.40.190.10">
    <property type="entry name" value="Periplasmic binding protein-like II"/>
    <property type="match status" value="2"/>
</dbReference>
<dbReference type="PROSITE" id="PS01039">
    <property type="entry name" value="SBP_BACTERIAL_3"/>
    <property type="match status" value="1"/>
</dbReference>
<dbReference type="PANTHER" id="PTHR35936">
    <property type="entry name" value="MEMBRANE-BOUND LYTIC MUREIN TRANSGLYCOSYLASE F"/>
    <property type="match status" value="1"/>
</dbReference>
<evidence type="ECO:0000256" key="2">
    <source>
        <dbReference type="ARBA" id="ARBA00010333"/>
    </source>
</evidence>
<evidence type="ECO:0000313" key="8">
    <source>
        <dbReference type="Proteomes" id="UP001057280"/>
    </source>
</evidence>
<dbReference type="Pfam" id="PF00497">
    <property type="entry name" value="SBP_bac_3"/>
    <property type="match status" value="1"/>
</dbReference>
<feature type="domain" description="Solute-binding protein family 3/N-terminal" evidence="6">
    <location>
        <begin position="46"/>
        <end position="268"/>
    </location>
</feature>
<accession>A0AB35HMT7</accession>
<evidence type="ECO:0000256" key="4">
    <source>
        <dbReference type="RuleBase" id="RU003744"/>
    </source>
</evidence>
<reference evidence="7" key="1">
    <citation type="submission" date="2020-06" db="EMBL/GenBank/DDBJ databases">
        <authorList>
            <person name="Link T."/>
            <person name="Ehrmann M."/>
        </authorList>
    </citation>
    <scope>NUCLEOTIDE SEQUENCE</scope>
    <source>
        <strain evidence="7">TMW 2.2257</strain>
    </source>
</reference>
<dbReference type="PANTHER" id="PTHR35936:SF35">
    <property type="entry name" value="L-CYSTINE-BINDING PROTEIN TCYJ"/>
    <property type="match status" value="1"/>
</dbReference>
<feature type="chain" id="PRO_5044276849" evidence="5">
    <location>
        <begin position="30"/>
        <end position="282"/>
    </location>
</feature>
<feature type="signal peptide" evidence="5">
    <location>
        <begin position="1"/>
        <end position="29"/>
    </location>
</feature>
<name>A0AB35HMT7_TETHA</name>
<evidence type="ECO:0000256" key="3">
    <source>
        <dbReference type="ARBA" id="ARBA00022729"/>
    </source>
</evidence>
<dbReference type="SUPFAM" id="SSF53850">
    <property type="entry name" value="Periplasmic binding protein-like II"/>
    <property type="match status" value="1"/>
</dbReference>
<organism evidence="7 8">
    <name type="scientific">Tetragenococcus halophilus</name>
    <name type="common">Pediococcus halophilus</name>
    <dbReference type="NCBI Taxonomy" id="51669"/>
    <lineage>
        <taxon>Bacteria</taxon>
        <taxon>Bacillati</taxon>
        <taxon>Bacillota</taxon>
        <taxon>Bacilli</taxon>
        <taxon>Lactobacillales</taxon>
        <taxon>Enterococcaceae</taxon>
        <taxon>Tetragenococcus</taxon>
    </lineage>
</organism>
<sequence>MKKWKFALKAMLLSTVSLLFLTACQNQEASEEEGASTSNTEQDSEVLKFGITGGYPPSNYHDEDTEELVGYEVDMAKEIVDDLDGDVEAEFVEMSFDSILESLDTDRIDVAMHSLSETPERAEKYDFTVPYFDKVWGIIVAEDSDIETVDDLDGKRAAQSVSTSSGQEAEELGAELVPIDTVDEAVKLITEDRADFYLGSDVGQQDYLDKQPESLDVRVLDDTVQDVPASLVVPKGSDELREALNESIIENTEDGTLTEIYEDYLGMDKSIEDFDEYLDEDE</sequence>
<comment type="subcellular location">
    <subcellularLocation>
        <location evidence="1">Cell envelope</location>
    </subcellularLocation>
</comment>
<dbReference type="Proteomes" id="UP001057280">
    <property type="component" value="Unassembled WGS sequence"/>
</dbReference>
<reference evidence="7" key="2">
    <citation type="journal article" date="2021" name="BMC Microbiol.">
        <title>The diversity among the species Tetragenococcus halophilus including new isolates from a lupine seed fermentation.</title>
        <authorList>
            <person name="Link T."/>
            <person name="Vogel R.F."/>
            <person name="Ehrmann M.A."/>
        </authorList>
    </citation>
    <scope>NUCLEOTIDE SEQUENCE</scope>
    <source>
        <strain evidence="7">TMW 2.2257</strain>
    </source>
</reference>
<dbReference type="RefSeq" id="WP_253209999.1">
    <property type="nucleotide sequence ID" value="NZ_JACACB010000005.1"/>
</dbReference>
<dbReference type="AlphaFoldDB" id="A0AB35HMT7"/>
<evidence type="ECO:0000256" key="5">
    <source>
        <dbReference type="SAM" id="SignalP"/>
    </source>
</evidence>
<gene>
    <name evidence="7" type="ORF">HXW75_02970</name>
</gene>
<keyword evidence="3 5" id="KW-0732">Signal</keyword>